<accession>A0A164BSP4</accession>
<reference evidence="1 4" key="2">
    <citation type="submission" date="2016-10" db="EMBL/GenBank/DDBJ databases">
        <title>The whole genome sequencing and assembly of Aeribacillus pallidus KCTC3564 strain.</title>
        <authorList>
            <person name="Lee Y.-J."/>
            <person name="Park M.-K."/>
            <person name="Yi H."/>
            <person name="Bahn Y.-S."/>
            <person name="Kim J.F."/>
            <person name="Lee D.-W."/>
        </authorList>
    </citation>
    <scope>NUCLEOTIDE SEQUENCE [LARGE SCALE GENOMIC DNA]</scope>
    <source>
        <strain evidence="1 4">KCTC3564</strain>
    </source>
</reference>
<evidence type="ECO:0008006" key="5">
    <source>
        <dbReference type="Google" id="ProtNLM"/>
    </source>
</evidence>
<evidence type="ECO:0000313" key="2">
    <source>
        <dbReference type="EMBL" id="KZN94700.1"/>
    </source>
</evidence>
<dbReference type="GeneID" id="301126004"/>
<gene>
    <name evidence="1" type="ORF">AP3564_13165</name>
    <name evidence="2" type="ORF">AZI98_18540</name>
</gene>
<organism evidence="2 3">
    <name type="scientific">Aeribacillus pallidus</name>
    <dbReference type="NCBI Taxonomy" id="33936"/>
    <lineage>
        <taxon>Bacteria</taxon>
        <taxon>Bacillati</taxon>
        <taxon>Bacillota</taxon>
        <taxon>Bacilli</taxon>
        <taxon>Bacillales</taxon>
        <taxon>Bacillaceae</taxon>
        <taxon>Aeribacillus</taxon>
    </lineage>
</organism>
<evidence type="ECO:0000313" key="1">
    <source>
        <dbReference type="EMBL" id="ASS91048.1"/>
    </source>
</evidence>
<sequence>MKHFIFFFTFLFVFSACQQNDMVDPTLEQPTKINYSTKNAPFNQKVAKKAEEIAESYDGVPKAISVNTDRKLLLAFQLDHMKRFQLKQKEKTIEKKLKKSFRDYDVTVSSDMKIYWETEKLINKLENLDKREMNKKVENIIQLSREET</sequence>
<protein>
    <recommendedName>
        <fullName evidence="5">Sporulation protein</fullName>
    </recommendedName>
</protein>
<evidence type="ECO:0000313" key="4">
    <source>
        <dbReference type="Proteomes" id="UP000214606"/>
    </source>
</evidence>
<dbReference type="KEGG" id="apak:AP3564_13165"/>
<keyword evidence="3" id="KW-1185">Reference proteome</keyword>
<dbReference type="AlphaFoldDB" id="A0A167YYG8"/>
<dbReference type="Pfam" id="PF09580">
    <property type="entry name" value="Spore_YhcN_YlaJ"/>
    <property type="match status" value="1"/>
</dbReference>
<dbReference type="Proteomes" id="UP000076476">
    <property type="component" value="Unassembled WGS sequence"/>
</dbReference>
<dbReference type="EMBL" id="LWBR01000079">
    <property type="protein sequence ID" value="KZN94700.1"/>
    <property type="molecule type" value="Genomic_DNA"/>
</dbReference>
<reference evidence="2 3" key="1">
    <citation type="submission" date="2016-04" db="EMBL/GenBank/DDBJ databases">
        <title>Draft genome sequence of Aeribacillus pallidus 8m3 from petroleum reservoir.</title>
        <authorList>
            <person name="Poltaraus A.B."/>
            <person name="Nazina T.N."/>
            <person name="Tourova T.P."/>
            <person name="Malakho S.M."/>
            <person name="Korshunova A.V."/>
            <person name="Sokolova D.S."/>
        </authorList>
    </citation>
    <scope>NUCLEOTIDE SEQUENCE [LARGE SCALE GENOMIC DNA]</scope>
    <source>
        <strain evidence="2 3">8m3</strain>
    </source>
</reference>
<dbReference type="Proteomes" id="UP000214606">
    <property type="component" value="Chromosome"/>
</dbReference>
<accession>A0A167YYG8</accession>
<dbReference type="RefSeq" id="WP_063389726.1">
    <property type="nucleotide sequence ID" value="NZ_CP017703.1"/>
</dbReference>
<name>A0A167YYG8_9BACI</name>
<proteinExistence type="predicted"/>
<dbReference type="OrthoDB" id="2938922at2"/>
<dbReference type="STRING" id="33936.AZI98_18540"/>
<dbReference type="InterPro" id="IPR019076">
    <property type="entry name" value="Spore_lipoprot_YhcN/YlaJ-like"/>
</dbReference>
<dbReference type="EMBL" id="CP017703">
    <property type="protein sequence ID" value="ASS91048.1"/>
    <property type="molecule type" value="Genomic_DNA"/>
</dbReference>
<evidence type="ECO:0000313" key="3">
    <source>
        <dbReference type="Proteomes" id="UP000076476"/>
    </source>
</evidence>
<dbReference type="PROSITE" id="PS51257">
    <property type="entry name" value="PROKAR_LIPOPROTEIN"/>
    <property type="match status" value="1"/>
</dbReference>